<protein>
    <submittedName>
        <fullName evidence="1">Uncharacterized protein</fullName>
    </submittedName>
</protein>
<gene>
    <name evidence="1" type="ORF">OMK_00530</name>
</gene>
<dbReference type="AlphaFoldDB" id="S1NZ33"/>
<dbReference type="OrthoDB" id="2185661at2"/>
<dbReference type="PATRIC" id="fig|1139219.3.peg.499"/>
<keyword evidence="2" id="KW-1185">Reference proteome</keyword>
<proteinExistence type="predicted"/>
<dbReference type="Proteomes" id="UP000014127">
    <property type="component" value="Unassembled WGS sequence"/>
</dbReference>
<comment type="caution">
    <text evidence="1">The sequence shown here is derived from an EMBL/GenBank/DDBJ whole genome shotgun (WGS) entry which is preliminary data.</text>
</comment>
<dbReference type="EMBL" id="AHYR01000003">
    <property type="protein sequence ID" value="EOT43176.1"/>
    <property type="molecule type" value="Genomic_DNA"/>
</dbReference>
<accession>S1NZ33</accession>
<dbReference type="RefSeq" id="WP_016171735.1">
    <property type="nucleotide sequence ID" value="NZ_ASWK01000001.1"/>
</dbReference>
<sequence>MQAKELVTILATIPPQVHYTGLFLDNQPVTNLKVDAVGHFIFIAEKEQPPLSLKDTLVLLMTNKSRELYYWKNGKKQPVYGIKENGEKIIL</sequence>
<evidence type="ECO:0000313" key="1">
    <source>
        <dbReference type="EMBL" id="EOT43176.1"/>
    </source>
</evidence>
<dbReference type="HOGENOM" id="CLU_179171_0_0_9"/>
<evidence type="ECO:0000313" key="2">
    <source>
        <dbReference type="Proteomes" id="UP000014127"/>
    </source>
</evidence>
<organism evidence="1 2">
    <name type="scientific">Enterococcus dispar ATCC 51266</name>
    <dbReference type="NCBI Taxonomy" id="1139219"/>
    <lineage>
        <taxon>Bacteria</taxon>
        <taxon>Bacillati</taxon>
        <taxon>Bacillota</taxon>
        <taxon>Bacilli</taxon>
        <taxon>Lactobacillales</taxon>
        <taxon>Enterococcaceae</taxon>
        <taxon>Enterococcus</taxon>
    </lineage>
</organism>
<reference evidence="1 2" key="1">
    <citation type="submission" date="2013-03" db="EMBL/GenBank/DDBJ databases">
        <title>The Genome Sequence of Enterococcus dispar ATCC_51266 (Illumina only assembly).</title>
        <authorList>
            <consortium name="The Broad Institute Genomics Platform"/>
            <consortium name="The Broad Institute Genome Sequencing Center for Infectious Disease"/>
            <person name="Earl A."/>
            <person name="Russ C."/>
            <person name="Gilmore M."/>
            <person name="Surin D."/>
            <person name="Walker B."/>
            <person name="Young S."/>
            <person name="Zeng Q."/>
            <person name="Gargeya S."/>
            <person name="Fitzgerald M."/>
            <person name="Haas B."/>
            <person name="Abouelleil A."/>
            <person name="Allen A.W."/>
            <person name="Alvarado L."/>
            <person name="Arachchi H.M."/>
            <person name="Berlin A.M."/>
            <person name="Chapman S.B."/>
            <person name="Gainer-Dewar J."/>
            <person name="Goldberg J."/>
            <person name="Griggs A."/>
            <person name="Gujja S."/>
            <person name="Hansen M."/>
            <person name="Howarth C."/>
            <person name="Imamovic A."/>
            <person name="Ireland A."/>
            <person name="Larimer J."/>
            <person name="McCowan C."/>
            <person name="Murphy C."/>
            <person name="Pearson M."/>
            <person name="Poon T.W."/>
            <person name="Priest M."/>
            <person name="Roberts A."/>
            <person name="Saif S."/>
            <person name="Shea T."/>
            <person name="Sisk P."/>
            <person name="Sykes S."/>
            <person name="Wortman J."/>
            <person name="Nusbaum C."/>
            <person name="Birren B."/>
        </authorList>
    </citation>
    <scope>NUCLEOTIDE SEQUENCE [LARGE SCALE GENOMIC DNA]</scope>
    <source>
        <strain evidence="1 2">ATCC 51266</strain>
    </source>
</reference>
<name>S1NZ33_9ENTE</name>